<evidence type="ECO:0000313" key="5">
    <source>
        <dbReference type="EMBL" id="BBM40532.1"/>
    </source>
</evidence>
<feature type="transmembrane region" description="Helical" evidence="3">
    <location>
        <begin position="719"/>
        <end position="742"/>
    </location>
</feature>
<accession>A0A510JMH0</accession>
<evidence type="ECO:0000256" key="1">
    <source>
        <dbReference type="ARBA" id="ARBA00022612"/>
    </source>
</evidence>
<sequence>MAKNLELNIVLGAAVASAINGMSQVANALKNTTKSVKEFEKQIKSMEKAQKAFQNMDKAREGLNKINSEYKKAAEHLQKLKAEYERTGSSNKQLAKEIEQAEKNVGKLNKQKERQQHVFEAARSKIEAEGASLSNYRNKVQEVEKEIEKMNKLKEAQKRYDARQETVGKMKDFGDKQIMQGMGMAGALAVPVKLAVDLENAQADLKKVADFSSKQMETGFYKAMRNFSENSPLSQVELFQIAGAGAQAGIKTDELERYTKDAAKIKVAFDMNTEAAGNFLAKTRAQLNLDQNGVMEYANVINYLANNVAATAPEIADISSRVAGLGGMAGISKEGVAALGASLVSVGVPSEVAATGLKNISLGLMAGTSATKKQAAAFKSLGLDVEDVAKRMTKDGEGTLIDVFQRIKKLPKDVQAATLKNLFGKESIQSASELAKHIDEVSKNMKNAHDKSKTNGSVDAEYNQRLKTMGNAFSTLKNRVVNMGVDLGSALGPSLVQVANSIGPLIKKFSQLIQKHPQLTANILKAVAGFAAFKIGIGGLAKGFAPVYSGISKGISIFDKFKAAGSFTEGFKMAFPTISKVGSMFKKVGLAIKAAFMANPVILIIVAIVAVIAIVVVLYNKCAWFRNGVNAIFKAVANFIKQVWQGIKPTVMNVITGIKNIVKQGVDFIKLVWKIIKPTVMEVWNAIKTAASVAMKGITILVKASIAVLKAVWKVLKPVVVAVWNAIKAVVLVVIKIIAVYIKTYINIIKAAWKVLTIAIKVVWTVIKAVILVVIVAIVVVIRTNIMIIKTIWKGLVAVARFVWNAIKGVAIPVWNAIKTAAMALWNGLKSGITAVGSFFKSTWEGIKGAAIAVWNGIKSAFDKVVEGLKSAISGVVKFFTDKWNGLKNMVSKGLGAVGNFLGFGKNAAGTNYWSGGLTTVAERGAELIQMPGKPAFLAEHEMLLNLPRGTQILNNRETKNSFRDKISGLKERMSELRSNESSGGGDVINITINAGGNVDANVIEKAVMRALEKARNKKERTAFA</sequence>
<keyword evidence="3" id="KW-0472">Membrane</keyword>
<dbReference type="KEGG" id="lsz:JCM16776_0752"/>
<keyword evidence="3" id="KW-1133">Transmembrane helix</keyword>
<dbReference type="STRING" id="1122172.GCA_000373045_00650"/>
<dbReference type="PANTHER" id="PTHR37813">
    <property type="entry name" value="FELS-2 PROPHAGE PROTEIN"/>
    <property type="match status" value="1"/>
</dbReference>
<dbReference type="Gene3D" id="1.20.120.20">
    <property type="entry name" value="Apolipoprotein"/>
    <property type="match status" value="1"/>
</dbReference>
<evidence type="ECO:0000313" key="6">
    <source>
        <dbReference type="Proteomes" id="UP000322617"/>
    </source>
</evidence>
<keyword evidence="6" id="KW-1185">Reference proteome</keyword>
<organism evidence="5 6">
    <name type="scientific">Leptotrichia shahii</name>
    <dbReference type="NCBI Taxonomy" id="157691"/>
    <lineage>
        <taxon>Bacteria</taxon>
        <taxon>Fusobacteriati</taxon>
        <taxon>Fusobacteriota</taxon>
        <taxon>Fusobacteriia</taxon>
        <taxon>Fusobacteriales</taxon>
        <taxon>Leptotrichiaceae</taxon>
        <taxon>Leptotrichia</taxon>
    </lineage>
</organism>
<proteinExistence type="predicted"/>
<dbReference type="OrthoDB" id="28713at2"/>
<reference evidence="5 6" key="1">
    <citation type="submission" date="2019-07" db="EMBL/GenBank/DDBJ databases">
        <title>Complete Genome Sequence of Leptotrichia shahii Strain JCM 16776.</title>
        <authorList>
            <person name="Watanabe S."/>
            <person name="Cui L."/>
        </authorList>
    </citation>
    <scope>NUCLEOTIDE SEQUENCE [LARGE SCALE GENOMIC DNA]</scope>
    <source>
        <strain evidence="5 6">JCM16776</strain>
    </source>
</reference>
<dbReference type="NCBIfam" id="TIGR01760">
    <property type="entry name" value="tape_meas_TP901"/>
    <property type="match status" value="1"/>
</dbReference>
<dbReference type="Proteomes" id="UP000322617">
    <property type="component" value="Chromosome"/>
</dbReference>
<dbReference type="AlphaFoldDB" id="A0A510JMH0"/>
<gene>
    <name evidence="5" type="ORF">JCM16776_0752</name>
</gene>
<dbReference type="RefSeq" id="WP_018450278.1">
    <property type="nucleotide sequence ID" value="NZ_AP019827.1"/>
</dbReference>
<feature type="transmembrane region" description="Helical" evidence="3">
    <location>
        <begin position="762"/>
        <end position="782"/>
    </location>
</feature>
<dbReference type="PANTHER" id="PTHR37813:SF1">
    <property type="entry name" value="FELS-2 PROPHAGE PROTEIN"/>
    <property type="match status" value="1"/>
</dbReference>
<dbReference type="EMBL" id="AP019827">
    <property type="protein sequence ID" value="BBM40532.1"/>
    <property type="molecule type" value="Genomic_DNA"/>
</dbReference>
<feature type="domain" description="Phage tail tape measure protein" evidence="4">
    <location>
        <begin position="222"/>
        <end position="424"/>
    </location>
</feature>
<feature type="transmembrane region" description="Helical" evidence="3">
    <location>
        <begin position="596"/>
        <end position="619"/>
    </location>
</feature>
<evidence type="ECO:0000256" key="3">
    <source>
        <dbReference type="SAM" id="Phobius"/>
    </source>
</evidence>
<dbReference type="Pfam" id="PF10145">
    <property type="entry name" value="PhageMin_Tail"/>
    <property type="match status" value="1"/>
</dbReference>
<dbReference type="InterPro" id="IPR010090">
    <property type="entry name" value="Phage_tape_meas"/>
</dbReference>
<protein>
    <recommendedName>
        <fullName evidence="4">Phage tail tape measure protein domain-containing protein</fullName>
    </recommendedName>
</protein>
<name>A0A510JMH0_9FUSO</name>
<feature type="coiled-coil region" evidence="2">
    <location>
        <begin position="22"/>
        <end position="163"/>
    </location>
</feature>
<keyword evidence="3" id="KW-0812">Transmembrane</keyword>
<keyword evidence="2" id="KW-0175">Coiled coil</keyword>
<keyword evidence="1" id="KW-1188">Viral release from host cell</keyword>
<evidence type="ECO:0000256" key="2">
    <source>
        <dbReference type="SAM" id="Coils"/>
    </source>
</evidence>
<evidence type="ECO:0000259" key="4">
    <source>
        <dbReference type="Pfam" id="PF10145"/>
    </source>
</evidence>